<dbReference type="EMBL" id="BOMQ01000036">
    <property type="protein sequence ID" value="GIE49560.1"/>
    <property type="molecule type" value="Genomic_DNA"/>
</dbReference>
<dbReference type="InterPro" id="IPR023936">
    <property type="entry name" value="RutE-like"/>
</dbReference>
<dbReference type="Gene3D" id="3.40.109.10">
    <property type="entry name" value="NADH Oxidase"/>
    <property type="match status" value="1"/>
</dbReference>
<keyword evidence="1" id="KW-0285">Flavoprotein</keyword>
<evidence type="ECO:0000256" key="2">
    <source>
        <dbReference type="ARBA" id="ARBA00022643"/>
    </source>
</evidence>
<evidence type="ECO:0000256" key="1">
    <source>
        <dbReference type="ARBA" id="ARBA00022630"/>
    </source>
</evidence>
<feature type="domain" description="Nitroreductase" evidence="5">
    <location>
        <begin position="28"/>
        <end position="185"/>
    </location>
</feature>
<proteinExistence type="predicted"/>
<dbReference type="PANTHER" id="PTHR43543">
    <property type="entry name" value="MALONIC SEMIALDEHYDE REDUCTASE RUTE-RELATED"/>
    <property type="match status" value="1"/>
</dbReference>
<evidence type="ECO:0000256" key="3">
    <source>
        <dbReference type="ARBA" id="ARBA00022857"/>
    </source>
</evidence>
<keyword evidence="2" id="KW-0288">FMN</keyword>
<dbReference type="SUPFAM" id="SSF55469">
    <property type="entry name" value="FMN-dependent nitroreductase-like"/>
    <property type="match status" value="1"/>
</dbReference>
<comment type="caution">
    <text evidence="6">The sequence shown here is derived from an EMBL/GenBank/DDBJ whole genome shotgun (WGS) entry which is preliminary data.</text>
</comment>
<evidence type="ECO:0000313" key="6">
    <source>
        <dbReference type="EMBL" id="GIE49560.1"/>
    </source>
</evidence>
<accession>A0A919JHU4</accession>
<dbReference type="GO" id="GO:0016491">
    <property type="term" value="F:oxidoreductase activity"/>
    <property type="evidence" value="ECO:0007669"/>
    <property type="project" value="UniProtKB-KW"/>
</dbReference>
<dbReference type="Pfam" id="PF00881">
    <property type="entry name" value="Nitroreductase"/>
    <property type="match status" value="1"/>
</dbReference>
<keyword evidence="4" id="KW-0560">Oxidoreductase</keyword>
<keyword evidence="7" id="KW-1185">Reference proteome</keyword>
<dbReference type="RefSeq" id="WP_203768954.1">
    <property type="nucleotide sequence ID" value="NZ_BOMQ01000036.1"/>
</dbReference>
<evidence type="ECO:0000259" key="5">
    <source>
        <dbReference type="Pfam" id="PF00881"/>
    </source>
</evidence>
<organism evidence="6 7">
    <name type="scientific">Actinoplanes nipponensis</name>
    <dbReference type="NCBI Taxonomy" id="135950"/>
    <lineage>
        <taxon>Bacteria</taxon>
        <taxon>Bacillati</taxon>
        <taxon>Actinomycetota</taxon>
        <taxon>Actinomycetes</taxon>
        <taxon>Micromonosporales</taxon>
        <taxon>Micromonosporaceae</taxon>
        <taxon>Actinoplanes</taxon>
    </lineage>
</organism>
<protein>
    <submittedName>
        <fullName evidence="6">NADH dehydrogenase/NAD(P)H nitroreductase</fullName>
    </submittedName>
</protein>
<keyword evidence="3" id="KW-0521">NADP</keyword>
<evidence type="ECO:0000313" key="7">
    <source>
        <dbReference type="Proteomes" id="UP000647172"/>
    </source>
</evidence>
<dbReference type="Proteomes" id="UP000647172">
    <property type="component" value="Unassembled WGS sequence"/>
</dbReference>
<dbReference type="InterPro" id="IPR029479">
    <property type="entry name" value="Nitroreductase"/>
</dbReference>
<gene>
    <name evidence="6" type="ORF">Ani05nite_30940</name>
</gene>
<sequence length="207" mass="22636">MNTEAEASVTRLPRLDEAGRALLFTEARTANTFAATPVTDAELSAVWELAKWPPTAANTQPLRVLYVRTPEAKERLVSFMNEGNRAKTAAAPVTAVLAVDTDFHEHVPEIFPINPALRDVLADAPQMRDGMGRFSAGLQIGYFLLAVRAEGLVAGPMAGFDGEAIDKEFFPDGRFKSLLVVNIGHPGENPWFPRLPRLSHDDTVVWA</sequence>
<dbReference type="InterPro" id="IPR050461">
    <property type="entry name" value="Nitroreductase_HadB/RutE"/>
</dbReference>
<dbReference type="AlphaFoldDB" id="A0A919JHU4"/>
<dbReference type="PANTHER" id="PTHR43543:SF1">
    <property type="entry name" value="MALONIC SEMIALDEHYDE REDUCTASE RUTE-RELATED"/>
    <property type="match status" value="1"/>
</dbReference>
<name>A0A919JHU4_9ACTN</name>
<dbReference type="CDD" id="cd02148">
    <property type="entry name" value="RutE-like"/>
    <property type="match status" value="1"/>
</dbReference>
<reference evidence="6" key="1">
    <citation type="submission" date="2021-01" db="EMBL/GenBank/DDBJ databases">
        <title>Whole genome shotgun sequence of Actinoplanes nipponensis NBRC 14063.</title>
        <authorList>
            <person name="Komaki H."/>
            <person name="Tamura T."/>
        </authorList>
    </citation>
    <scope>NUCLEOTIDE SEQUENCE</scope>
    <source>
        <strain evidence="6">NBRC 14063</strain>
    </source>
</reference>
<dbReference type="InterPro" id="IPR000415">
    <property type="entry name" value="Nitroreductase-like"/>
</dbReference>
<dbReference type="NCBIfam" id="NF003768">
    <property type="entry name" value="PRK05365.1"/>
    <property type="match status" value="1"/>
</dbReference>
<evidence type="ECO:0000256" key="4">
    <source>
        <dbReference type="ARBA" id="ARBA00023002"/>
    </source>
</evidence>